<dbReference type="InterPro" id="IPR036397">
    <property type="entry name" value="RNaseH_sf"/>
</dbReference>
<dbReference type="Proteomes" id="UP000031668">
    <property type="component" value="Unassembled WGS sequence"/>
</dbReference>
<organism evidence="1 2">
    <name type="scientific">Thelohanellus kitauei</name>
    <name type="common">Myxosporean</name>
    <dbReference type="NCBI Taxonomy" id="669202"/>
    <lineage>
        <taxon>Eukaryota</taxon>
        <taxon>Metazoa</taxon>
        <taxon>Cnidaria</taxon>
        <taxon>Myxozoa</taxon>
        <taxon>Myxosporea</taxon>
        <taxon>Bivalvulida</taxon>
        <taxon>Platysporina</taxon>
        <taxon>Myxobolidae</taxon>
        <taxon>Thelohanellus</taxon>
    </lineage>
</organism>
<reference evidence="1 2" key="1">
    <citation type="journal article" date="2014" name="Genome Biol. Evol.">
        <title>The genome of the myxosporean Thelohanellus kitauei shows adaptations to nutrient acquisition within its fish host.</title>
        <authorList>
            <person name="Yang Y."/>
            <person name="Xiong J."/>
            <person name="Zhou Z."/>
            <person name="Huo F."/>
            <person name="Miao W."/>
            <person name="Ran C."/>
            <person name="Liu Y."/>
            <person name="Zhang J."/>
            <person name="Feng J."/>
            <person name="Wang M."/>
            <person name="Wang M."/>
            <person name="Wang L."/>
            <person name="Yao B."/>
        </authorList>
    </citation>
    <scope>NUCLEOTIDE SEQUENCE [LARGE SCALE GENOMIC DNA]</scope>
    <source>
        <strain evidence="1">Wuqing</strain>
    </source>
</reference>
<accession>A0A0C2MUE3</accession>
<name>A0A0C2MUE3_THEKT</name>
<evidence type="ECO:0000313" key="2">
    <source>
        <dbReference type="Proteomes" id="UP000031668"/>
    </source>
</evidence>
<keyword evidence="2" id="KW-1185">Reference proteome</keyword>
<dbReference type="GO" id="GO:0003676">
    <property type="term" value="F:nucleic acid binding"/>
    <property type="evidence" value="ECO:0007669"/>
    <property type="project" value="InterPro"/>
</dbReference>
<dbReference type="EMBL" id="JWZT01003082">
    <property type="protein sequence ID" value="KII67790.1"/>
    <property type="molecule type" value="Genomic_DNA"/>
</dbReference>
<sequence>MDYVRFNHANPEFFDIYPYHIQKFPGYSPFLNPYEEVFFQAKTLLRGINILRSTNDLIQRMTNACTLVTSNVNKLYWTLKFSISIPYWKESSIEIKTILLFLFFK</sequence>
<gene>
    <name evidence="1" type="ORF">RF11_12325</name>
</gene>
<dbReference type="Gene3D" id="3.30.420.10">
    <property type="entry name" value="Ribonuclease H-like superfamily/Ribonuclease H"/>
    <property type="match status" value="1"/>
</dbReference>
<evidence type="ECO:0000313" key="1">
    <source>
        <dbReference type="EMBL" id="KII67790.1"/>
    </source>
</evidence>
<comment type="caution">
    <text evidence="1">The sequence shown here is derived from an EMBL/GenBank/DDBJ whole genome shotgun (WGS) entry which is preliminary data.</text>
</comment>
<protein>
    <recommendedName>
        <fullName evidence="3">Tc1-like transposase DDE domain-containing protein</fullName>
    </recommendedName>
</protein>
<evidence type="ECO:0008006" key="3">
    <source>
        <dbReference type="Google" id="ProtNLM"/>
    </source>
</evidence>
<proteinExistence type="predicted"/>
<dbReference type="AlphaFoldDB" id="A0A0C2MUE3"/>